<accession>B1VNA7</accession>
<evidence type="ECO:0000313" key="3">
    <source>
        <dbReference type="Proteomes" id="UP000001685"/>
    </source>
</evidence>
<reference evidence="1" key="2">
    <citation type="journal article" date="2008" name="J. Bacteriol.">
        <title>The genome sequence of the streptomycin-producing microorganism Streptomyces griseus IFO 13350.</title>
        <authorList>
            <person name="Ohnishi Y."/>
            <person name="Ishikawa J."/>
            <person name="Hara H."/>
            <person name="Suzuki H."/>
            <person name="Ikenoya M."/>
            <person name="Ikeda H."/>
            <person name="Yamashita A."/>
            <person name="Hattori M."/>
            <person name="Horinouchi S."/>
        </authorList>
    </citation>
    <scope>NUCLEOTIDE SEQUENCE</scope>
    <source>
        <strain evidence="1">NBRC 13350</strain>
    </source>
</reference>
<dbReference type="EMBL" id="AP009493">
    <property type="protein sequence ID" value="BAG23865.1"/>
    <property type="molecule type" value="Genomic_DNA"/>
</dbReference>
<proteinExistence type="predicted"/>
<reference evidence="3" key="1">
    <citation type="journal article" date="2008" name="J. Bacteriol.">
        <title>Genome sequence of the streptomycin-producing microorganism Streptomyces griseus IFO 13350.</title>
        <authorList>
            <person name="Ohnishi Y."/>
            <person name="Ishikawa J."/>
            <person name="Hara H."/>
            <person name="Suzuki H."/>
            <person name="Ikenoya M."/>
            <person name="Ikeda H."/>
            <person name="Yamashita A."/>
            <person name="Hattori M."/>
            <person name="Horinouchi S."/>
        </authorList>
    </citation>
    <scope>NUCLEOTIDE SEQUENCE [LARGE SCALE GENOMIC DNA]</scope>
    <source>
        <strain evidence="3">JCM 4626 / NBRC 13350</strain>
    </source>
</reference>
<dbReference type="EMBL" id="AP009493">
    <property type="protein sequence ID" value="BAG16930.1"/>
    <property type="molecule type" value="Genomic_DNA"/>
</dbReference>
<reference evidence="1" key="3">
    <citation type="journal article" date="2008" name="J. Biol. Chem.">
        <title>Phenolic lipids synthesized by type III polyketide synthase confer penicillin resistance on Streptomyces griseus.</title>
        <authorList>
            <person name="Funabashi M."/>
            <person name="Funa N."/>
            <person name="Horinouchi S."/>
        </authorList>
    </citation>
    <scope>NUCLEOTIDE SEQUENCE</scope>
    <source>
        <strain evidence="1">NBRC 13350</strain>
    </source>
</reference>
<organism evidence="1 3">
    <name type="scientific">Streptomyces griseus subsp. griseus (strain JCM 4626 / CBS 651.72 / NBRC 13350 / KCC S-0626 / ISP 5235)</name>
    <dbReference type="NCBI Taxonomy" id="455632"/>
    <lineage>
        <taxon>Bacteria</taxon>
        <taxon>Bacillati</taxon>
        <taxon>Actinomycetota</taxon>
        <taxon>Actinomycetes</taxon>
        <taxon>Kitasatosporales</taxon>
        <taxon>Streptomycetaceae</taxon>
        <taxon>Streptomyces</taxon>
    </lineage>
</organism>
<evidence type="ECO:0000313" key="1">
    <source>
        <dbReference type="EMBL" id="BAG16930.1"/>
    </source>
</evidence>
<dbReference type="KEGG" id="sgr:SGR_101t"/>
<dbReference type="KEGG" id="sgr:SGR_7038t"/>
<evidence type="ECO:0000313" key="2">
    <source>
        <dbReference type="EMBL" id="BAG23865.1"/>
    </source>
</evidence>
<name>B1VNA7_STRGG</name>
<dbReference type="HOGENOM" id="CLU_3141184_0_0_11"/>
<gene>
    <name evidence="1" type="ordered locus">SGR_101t</name>
    <name evidence="2" type="ordered locus">SGR_7038t</name>
</gene>
<dbReference type="Proteomes" id="UP000001685">
    <property type="component" value="Chromosome"/>
</dbReference>
<sequence length="49" mass="5162">MFFQAVRVLAPASSPMPCSVLPRSVVSACMQALVGLWALPGLMWSGRAA</sequence>
<protein>
    <submittedName>
        <fullName evidence="1">Uncharacterized protein</fullName>
    </submittedName>
</protein>
<reference evidence="1" key="4">
    <citation type="journal article" date="2008" name="Microbiology">
        <title>Conditionally positive effect of the TetR-family transcriptional regulator AtrA on streptomycin production by Streptomyces griseus.</title>
        <authorList>
            <person name="Hirano S."/>
            <person name="Tanaka K."/>
            <person name="Ohnishi Y."/>
            <person name="Horinouchi S."/>
        </authorList>
    </citation>
    <scope>NUCLEOTIDE SEQUENCE</scope>
    <source>
        <strain evidence="1">NBRC 13350</strain>
    </source>
</reference>
<dbReference type="AlphaFoldDB" id="B1VNA7"/>